<gene>
    <name evidence="2" type="ORF">LCGC14_1303940</name>
</gene>
<protein>
    <recommendedName>
        <fullName evidence="1">Glycosyl transferase family 25 domain-containing protein</fullName>
    </recommendedName>
</protein>
<sequence length="225" mass="26181">MIKDYFKNIHIVNLDSRQDRWKEIIIEMKRVGIKRYKRFSAIKPNLAEIPKEYHDKLAVAGSDHTIYKIGAVGNKMSQNEIIKIARNSGFDNVVILEDDTVFRDNANHLIDLVMNQIKENNISWDMLYFCANPVFPSTFEMVNTNLARIRSAYTTSAYVVNSSIYDAIIDKVLTCGQENDVFYATQIHPHYNCYCIRPALAWQRAGWSDVLQGERDYKILKEFDR</sequence>
<comment type="caution">
    <text evidence="2">The sequence shown here is derived from an EMBL/GenBank/DDBJ whole genome shotgun (WGS) entry which is preliminary data.</text>
</comment>
<dbReference type="Pfam" id="PF01755">
    <property type="entry name" value="Glyco_transf_25"/>
    <property type="match status" value="1"/>
</dbReference>
<reference evidence="2" key="1">
    <citation type="journal article" date="2015" name="Nature">
        <title>Complex archaea that bridge the gap between prokaryotes and eukaryotes.</title>
        <authorList>
            <person name="Spang A."/>
            <person name="Saw J.H."/>
            <person name="Jorgensen S.L."/>
            <person name="Zaremba-Niedzwiedzka K."/>
            <person name="Martijn J."/>
            <person name="Lind A.E."/>
            <person name="van Eijk R."/>
            <person name="Schleper C."/>
            <person name="Guy L."/>
            <person name="Ettema T.J."/>
        </authorList>
    </citation>
    <scope>NUCLEOTIDE SEQUENCE</scope>
</reference>
<dbReference type="EMBL" id="LAZR01007634">
    <property type="protein sequence ID" value="KKM83973.1"/>
    <property type="molecule type" value="Genomic_DNA"/>
</dbReference>
<feature type="domain" description="Glycosyl transferase family 25" evidence="1">
    <location>
        <begin position="7"/>
        <end position="125"/>
    </location>
</feature>
<organism evidence="2">
    <name type="scientific">marine sediment metagenome</name>
    <dbReference type="NCBI Taxonomy" id="412755"/>
    <lineage>
        <taxon>unclassified sequences</taxon>
        <taxon>metagenomes</taxon>
        <taxon>ecological metagenomes</taxon>
    </lineage>
</organism>
<evidence type="ECO:0000259" key="1">
    <source>
        <dbReference type="Pfam" id="PF01755"/>
    </source>
</evidence>
<dbReference type="AlphaFoldDB" id="A0A0F9KQ07"/>
<name>A0A0F9KQ07_9ZZZZ</name>
<evidence type="ECO:0000313" key="2">
    <source>
        <dbReference type="EMBL" id="KKM83973.1"/>
    </source>
</evidence>
<dbReference type="InterPro" id="IPR002654">
    <property type="entry name" value="Glyco_trans_25"/>
</dbReference>
<accession>A0A0F9KQ07</accession>
<proteinExistence type="predicted"/>